<protein>
    <submittedName>
        <fullName evidence="1">Uncharacterized protein</fullName>
    </submittedName>
</protein>
<name>A0A395RW47_9HYPO</name>
<dbReference type="AlphaFoldDB" id="A0A395RW47"/>
<dbReference type="STRING" id="694270.A0A395RW47"/>
<organism evidence="1 2">
    <name type="scientific">Fusarium longipes</name>
    <dbReference type="NCBI Taxonomy" id="694270"/>
    <lineage>
        <taxon>Eukaryota</taxon>
        <taxon>Fungi</taxon>
        <taxon>Dikarya</taxon>
        <taxon>Ascomycota</taxon>
        <taxon>Pezizomycotina</taxon>
        <taxon>Sordariomycetes</taxon>
        <taxon>Hypocreomycetidae</taxon>
        <taxon>Hypocreales</taxon>
        <taxon>Nectriaceae</taxon>
        <taxon>Fusarium</taxon>
    </lineage>
</organism>
<gene>
    <name evidence="1" type="ORF">FLONG3_9565</name>
</gene>
<sequence length="686" mass="78682">MDRDPEARESDSEEYYDICYDLSQTCGLCRFSFEDGESVIVFVDENDEPGCAYLEPQRSTWWFEDQREGIFAAADTYHPMCVDLVAPDIVAFQKMGPDIIAMTGHKPTNQCVPACYTRRRRQWLERTFSDNLSQALCGRLPSDICWNIASYCAKERAVQVVQSLWASSDRAQPGRISMTCQPRTGLWVQYTRFEGNRYIKSFSYTSRGGDEVKLIAKEQTGPLNIFVRHTHLGVLDIITTGNNNKPSFSEEGWYWWTIYPQQMFPFYLGAKFDGIKIRSINISASIFSPPPCAPATRWSAIPSSLIQMPQPPFAPMDKRTGMVQAVDLNKPGTSGYSFCLPSCEAFYKFFAHESGTSLTYSRDLFDRTWWIYVPMKRDERIIEIWMRKCELPYERPRFPEVLHKTLILVTDQGKHVVLGNQFDSKAFSNSKSLPTYKMIAKLPQDRPCRMLYATNFWSSRTWCHFEEIYVSENPESRIFPSISPWSPEIQAFNEPYYYTSAKLDGVSEVTPCLDWNHCDAIVGLLLTYTDRRQASVGQILLDHLGAPQTVTSETMWLGYREAEDSTDSHHPPGRPRIHWVGFTDPTLHSGNARGFVEETGEEDKPDQGDNLTKYMMVPLRGRLDWAISESAYCWSHHDNDEPEDEMRSVLHHNSLSGGAQQLDPVLQPLSFQQCMIREGIEHQTQA</sequence>
<evidence type="ECO:0000313" key="1">
    <source>
        <dbReference type="EMBL" id="RGP64378.1"/>
    </source>
</evidence>
<reference evidence="1" key="1">
    <citation type="journal article" date="2018" name="PLoS Pathog.">
        <title>Evolution of structural diversity of trichothecenes, a family of toxins produced by plant pathogenic and entomopathogenic fungi.</title>
        <authorList>
            <person name="Proctor R.H."/>
            <person name="McCormick S.P."/>
            <person name="Kim H.S."/>
            <person name="Cardoza R.E."/>
            <person name="Stanley A.M."/>
            <person name="Lindo L."/>
            <person name="Kelly A."/>
            <person name="Brown D.W."/>
            <person name="Lee T."/>
            <person name="Vaughan M.M."/>
            <person name="Alexander N.J."/>
            <person name="Busman M."/>
            <person name="Gutierrez S."/>
        </authorList>
    </citation>
    <scope>NUCLEOTIDE SEQUENCE [LARGE SCALE GENOMIC DNA]</scope>
    <source>
        <strain evidence="1">NRRL 20695</strain>
    </source>
</reference>
<evidence type="ECO:0000313" key="2">
    <source>
        <dbReference type="Proteomes" id="UP000266234"/>
    </source>
</evidence>
<proteinExistence type="predicted"/>
<keyword evidence="2" id="KW-1185">Reference proteome</keyword>
<dbReference type="EMBL" id="PXOG01000253">
    <property type="protein sequence ID" value="RGP64378.1"/>
    <property type="molecule type" value="Genomic_DNA"/>
</dbReference>
<comment type="caution">
    <text evidence="1">The sequence shown here is derived from an EMBL/GenBank/DDBJ whole genome shotgun (WGS) entry which is preliminary data.</text>
</comment>
<accession>A0A395RW47</accession>
<dbReference type="Proteomes" id="UP000266234">
    <property type="component" value="Unassembled WGS sequence"/>
</dbReference>
<dbReference type="OrthoDB" id="5153231at2759"/>